<keyword evidence="6 7" id="KW-0472">Membrane</keyword>
<feature type="transmembrane region" description="Helical" evidence="7">
    <location>
        <begin position="12"/>
        <end position="32"/>
    </location>
</feature>
<evidence type="ECO:0000256" key="7">
    <source>
        <dbReference type="RuleBase" id="RU362072"/>
    </source>
</evidence>
<keyword evidence="3 7" id="KW-1003">Cell membrane</keyword>
<dbReference type="PANTHER" id="PTHR30065">
    <property type="entry name" value="FLAGELLAR BIOSYNTHETIC PROTEIN FLIR"/>
    <property type="match status" value="1"/>
</dbReference>
<evidence type="ECO:0000256" key="3">
    <source>
        <dbReference type="ARBA" id="ARBA00022475"/>
    </source>
</evidence>
<comment type="subcellular location">
    <subcellularLocation>
        <location evidence="1 7">Cell membrane</location>
        <topology evidence="1 7">Multi-pass membrane protein</topology>
    </subcellularLocation>
</comment>
<dbReference type="GO" id="GO:0005886">
    <property type="term" value="C:plasma membrane"/>
    <property type="evidence" value="ECO:0007669"/>
    <property type="project" value="UniProtKB-SubCell"/>
</dbReference>
<feature type="transmembrane region" description="Helical" evidence="7">
    <location>
        <begin position="216"/>
        <end position="242"/>
    </location>
</feature>
<dbReference type="AlphaFoldDB" id="A0A379U481"/>
<accession>A0A379U481</accession>
<organism evidence="8 9">
    <name type="scientific">Salmonella diarizonae</name>
    <dbReference type="NCBI Taxonomy" id="59204"/>
    <lineage>
        <taxon>Bacteria</taxon>
        <taxon>Pseudomonadati</taxon>
        <taxon>Pseudomonadota</taxon>
        <taxon>Gammaproteobacteria</taxon>
        <taxon>Enterobacterales</taxon>
        <taxon>Enterobacteriaceae</taxon>
        <taxon>Salmonella</taxon>
    </lineage>
</organism>
<dbReference type="InterPro" id="IPR006304">
    <property type="entry name" value="T3SS_SpaR/YscT"/>
</dbReference>
<evidence type="ECO:0000256" key="1">
    <source>
        <dbReference type="ARBA" id="ARBA00004651"/>
    </source>
</evidence>
<name>A0A379U481_SALDZ</name>
<evidence type="ECO:0000256" key="2">
    <source>
        <dbReference type="ARBA" id="ARBA00009772"/>
    </source>
</evidence>
<dbReference type="RefSeq" id="WP_232081673.1">
    <property type="nucleotide sequence ID" value="NZ_DACWWF010000004.1"/>
</dbReference>
<dbReference type="Proteomes" id="UP000254633">
    <property type="component" value="Unassembled WGS sequence"/>
</dbReference>
<feature type="transmembrane region" description="Helical" evidence="7">
    <location>
        <begin position="82"/>
        <end position="106"/>
    </location>
</feature>
<dbReference type="EMBL" id="UGXH01000003">
    <property type="protein sequence ID" value="SUG57176.1"/>
    <property type="molecule type" value="Genomic_DNA"/>
</dbReference>
<feature type="transmembrane region" description="Helical" evidence="7">
    <location>
        <begin position="41"/>
        <end position="58"/>
    </location>
</feature>
<reference evidence="8 9" key="1">
    <citation type="submission" date="2018-06" db="EMBL/GenBank/DDBJ databases">
        <authorList>
            <consortium name="Pathogen Informatics"/>
            <person name="Doyle S."/>
        </authorList>
    </citation>
    <scope>NUCLEOTIDE SEQUENCE [LARGE SCALE GENOMIC DNA]</scope>
    <source>
        <strain evidence="8 9">NCTC10060</strain>
    </source>
</reference>
<evidence type="ECO:0000313" key="9">
    <source>
        <dbReference type="Proteomes" id="UP000254633"/>
    </source>
</evidence>
<sequence length="264" mass="29032">MNDILLSVVKFGPHFFMACLRPLGLFLIMPLLESKNIGGSLIRNSIIMLLVVPIYPAIDASNALIEDNAIGFPLFLVMCQEIVIGILIGFVAGIPFWAIDSAGFLIDTMRGSSMGSIYNPTLSESSTLLGVFFSQLLTVVFFSCGGMNALITTLYESYVLFPPGKYIAFNQQLLIFIKQQWDLLFNLFLRFSLPAAAIMLLTDVGMGLLNRTAQQLNVFFLAMSIKSILALLVLMITIGFSLSDLGHVISSNLLSFHTLWGNIQ</sequence>
<proteinExistence type="inferred from homology"/>
<feature type="transmembrane region" description="Helical" evidence="7">
    <location>
        <begin position="187"/>
        <end position="209"/>
    </location>
</feature>
<protein>
    <submittedName>
        <fullName evidence="8">Type III secretion system protein SsaT</fullName>
    </submittedName>
</protein>
<evidence type="ECO:0000313" key="8">
    <source>
        <dbReference type="EMBL" id="SUG57176.1"/>
    </source>
</evidence>
<dbReference type="Pfam" id="PF01311">
    <property type="entry name" value="Bac_export_1"/>
    <property type="match status" value="1"/>
</dbReference>
<keyword evidence="4 7" id="KW-0812">Transmembrane</keyword>
<dbReference type="PANTHER" id="PTHR30065:SF7">
    <property type="entry name" value="SECRETION SYSTEM APPARATUS PROTEIN SSAT"/>
    <property type="match status" value="1"/>
</dbReference>
<dbReference type="InterPro" id="IPR002010">
    <property type="entry name" value="T3SS_IM_R"/>
</dbReference>
<dbReference type="NCBIfam" id="TIGR01401">
    <property type="entry name" value="fliR_like_III"/>
    <property type="match status" value="1"/>
</dbReference>
<evidence type="ECO:0000256" key="4">
    <source>
        <dbReference type="ARBA" id="ARBA00022692"/>
    </source>
</evidence>
<gene>
    <name evidence="8" type="ORF">NCTC10060_04380</name>
</gene>
<keyword evidence="5 7" id="KW-1133">Transmembrane helix</keyword>
<evidence type="ECO:0000256" key="6">
    <source>
        <dbReference type="ARBA" id="ARBA00023136"/>
    </source>
</evidence>
<comment type="similarity">
    <text evidence="2 7">Belongs to the FliR/MopE/SpaR family.</text>
</comment>
<dbReference type="PRINTS" id="PR00953">
    <property type="entry name" value="TYPE3IMRPROT"/>
</dbReference>
<feature type="transmembrane region" description="Helical" evidence="7">
    <location>
        <begin position="127"/>
        <end position="151"/>
    </location>
</feature>
<evidence type="ECO:0000256" key="5">
    <source>
        <dbReference type="ARBA" id="ARBA00022989"/>
    </source>
</evidence>
<dbReference type="GO" id="GO:0006605">
    <property type="term" value="P:protein targeting"/>
    <property type="evidence" value="ECO:0007669"/>
    <property type="project" value="UniProtKB-UniRule"/>
</dbReference>